<evidence type="ECO:0000259" key="4">
    <source>
        <dbReference type="PROSITE" id="PS50949"/>
    </source>
</evidence>
<keyword evidence="1" id="KW-0805">Transcription regulation</keyword>
<protein>
    <submittedName>
        <fullName evidence="5">HTH-type transcriptional repressor RspR</fullName>
    </submittedName>
</protein>
<dbReference type="InterPro" id="IPR036390">
    <property type="entry name" value="WH_DNA-bd_sf"/>
</dbReference>
<dbReference type="GO" id="GO:0003677">
    <property type="term" value="F:DNA binding"/>
    <property type="evidence" value="ECO:0007669"/>
    <property type="project" value="UniProtKB-KW"/>
</dbReference>
<keyword evidence="2" id="KW-0238">DNA-binding</keyword>
<evidence type="ECO:0000256" key="2">
    <source>
        <dbReference type="ARBA" id="ARBA00023125"/>
    </source>
</evidence>
<dbReference type="GO" id="GO:0003700">
    <property type="term" value="F:DNA-binding transcription factor activity"/>
    <property type="evidence" value="ECO:0007669"/>
    <property type="project" value="InterPro"/>
</dbReference>
<name>A0A2R8B3N9_9RHOB</name>
<evidence type="ECO:0000256" key="3">
    <source>
        <dbReference type="ARBA" id="ARBA00023163"/>
    </source>
</evidence>
<dbReference type="SUPFAM" id="SSF48008">
    <property type="entry name" value="GntR ligand-binding domain-like"/>
    <property type="match status" value="1"/>
</dbReference>
<dbReference type="SMART" id="SM00345">
    <property type="entry name" value="HTH_GNTR"/>
    <property type="match status" value="1"/>
</dbReference>
<feature type="domain" description="HTH gntR-type" evidence="4">
    <location>
        <begin position="4"/>
        <end position="71"/>
    </location>
</feature>
<dbReference type="Pfam" id="PF07729">
    <property type="entry name" value="FCD"/>
    <property type="match status" value="1"/>
</dbReference>
<dbReference type="PRINTS" id="PR00035">
    <property type="entry name" value="HTHGNTR"/>
</dbReference>
<dbReference type="SUPFAM" id="SSF46785">
    <property type="entry name" value="Winged helix' DNA-binding domain"/>
    <property type="match status" value="1"/>
</dbReference>
<reference evidence="5 6" key="1">
    <citation type="submission" date="2018-03" db="EMBL/GenBank/DDBJ databases">
        <authorList>
            <person name="Keele B.F."/>
        </authorList>
    </citation>
    <scope>NUCLEOTIDE SEQUENCE [LARGE SCALE GENOMIC DNA]</scope>
    <source>
        <strain evidence="5 6">CECT 8626</strain>
    </source>
</reference>
<dbReference type="RefSeq" id="WP_108851699.1">
    <property type="nucleotide sequence ID" value="NZ_OMOQ01000001.1"/>
</dbReference>
<sequence>MAEPILAEQIANHLRRDILRGKLPPGTSIKERDNASELGVSRTPMREAIRILAKEGLVRLRPSRSPIVAQPDFKDVSDQAEVLIALEKLSAELACRDATEADIERIGGIVDYMAEHFAESDPLDMFEIDMSFHTAIAEASHNHALAETHRTFLQRLWRARYLAASQRRNRERVVSEHTRILDALKARNPDAARAAIDNHLWRLAEDIRAVVEAEISGGANNNSEVGEPL</sequence>
<dbReference type="CDD" id="cd07377">
    <property type="entry name" value="WHTH_GntR"/>
    <property type="match status" value="1"/>
</dbReference>
<dbReference type="PANTHER" id="PTHR43537:SF50">
    <property type="entry name" value="TRANSCRIPTIONAL REGULATORY PROTEIN"/>
    <property type="match status" value="1"/>
</dbReference>
<dbReference type="Proteomes" id="UP000244924">
    <property type="component" value="Unassembled WGS sequence"/>
</dbReference>
<accession>A0A2R8B3N9</accession>
<dbReference type="SMART" id="SM00895">
    <property type="entry name" value="FCD"/>
    <property type="match status" value="1"/>
</dbReference>
<dbReference type="AlphaFoldDB" id="A0A2R8B3N9"/>
<dbReference type="InterPro" id="IPR000524">
    <property type="entry name" value="Tscrpt_reg_HTH_GntR"/>
</dbReference>
<dbReference type="EMBL" id="OMOQ01000001">
    <property type="protein sequence ID" value="SPH17234.1"/>
    <property type="molecule type" value="Genomic_DNA"/>
</dbReference>
<gene>
    <name evidence="5" type="primary">rspR_1</name>
    <name evidence="5" type="ORF">DEA8626_00750</name>
</gene>
<organism evidence="5 6">
    <name type="scientific">Albidovulum aquaemixtae</name>
    <dbReference type="NCBI Taxonomy" id="1542388"/>
    <lineage>
        <taxon>Bacteria</taxon>
        <taxon>Pseudomonadati</taxon>
        <taxon>Pseudomonadota</taxon>
        <taxon>Alphaproteobacteria</taxon>
        <taxon>Rhodobacterales</taxon>
        <taxon>Paracoccaceae</taxon>
        <taxon>Albidovulum</taxon>
    </lineage>
</organism>
<proteinExistence type="predicted"/>
<dbReference type="InterPro" id="IPR008920">
    <property type="entry name" value="TF_FadR/GntR_C"/>
</dbReference>
<dbReference type="InterPro" id="IPR011711">
    <property type="entry name" value="GntR_C"/>
</dbReference>
<dbReference type="Pfam" id="PF00392">
    <property type="entry name" value="GntR"/>
    <property type="match status" value="1"/>
</dbReference>
<dbReference type="InterPro" id="IPR036388">
    <property type="entry name" value="WH-like_DNA-bd_sf"/>
</dbReference>
<evidence type="ECO:0000256" key="1">
    <source>
        <dbReference type="ARBA" id="ARBA00023015"/>
    </source>
</evidence>
<keyword evidence="3" id="KW-0804">Transcription</keyword>
<dbReference type="OrthoDB" id="7620579at2"/>
<dbReference type="Gene3D" id="1.10.10.10">
    <property type="entry name" value="Winged helix-like DNA-binding domain superfamily/Winged helix DNA-binding domain"/>
    <property type="match status" value="1"/>
</dbReference>
<dbReference type="PANTHER" id="PTHR43537">
    <property type="entry name" value="TRANSCRIPTIONAL REGULATOR, GNTR FAMILY"/>
    <property type="match status" value="1"/>
</dbReference>
<evidence type="ECO:0000313" key="6">
    <source>
        <dbReference type="Proteomes" id="UP000244924"/>
    </source>
</evidence>
<dbReference type="PROSITE" id="PS50949">
    <property type="entry name" value="HTH_GNTR"/>
    <property type="match status" value="1"/>
</dbReference>
<dbReference type="Gene3D" id="1.20.120.530">
    <property type="entry name" value="GntR ligand-binding domain-like"/>
    <property type="match status" value="1"/>
</dbReference>
<keyword evidence="6" id="KW-1185">Reference proteome</keyword>
<evidence type="ECO:0000313" key="5">
    <source>
        <dbReference type="EMBL" id="SPH17234.1"/>
    </source>
</evidence>